<evidence type="ECO:0000256" key="5">
    <source>
        <dbReference type="ARBA" id="ARBA00023242"/>
    </source>
</evidence>
<comment type="similarity">
    <text evidence="6">Belongs to the eIF-6 family.</text>
</comment>
<dbReference type="Proteomes" id="UP000078597">
    <property type="component" value="Unassembled WGS sequence"/>
</dbReference>
<name>A0A1A8WVQ1_PLAMA</name>
<dbReference type="AlphaFoldDB" id="A0A1A8WVQ1"/>
<dbReference type="HAMAP" id="MF_00032">
    <property type="entry name" value="eIF_6"/>
    <property type="match status" value="1"/>
</dbReference>
<keyword evidence="4 6" id="KW-0648">Protein biosynthesis</keyword>
<dbReference type="Gene3D" id="3.75.10.10">
    <property type="entry name" value="L-arginine/glycine Amidinotransferase, Chain A"/>
    <property type="match status" value="1"/>
</dbReference>
<evidence type="ECO:0000313" key="7">
    <source>
        <dbReference type="EMBL" id="SBS96424.1"/>
    </source>
</evidence>
<accession>A0A1A8WVQ1</accession>
<dbReference type="GO" id="GO:0003743">
    <property type="term" value="F:translation initiation factor activity"/>
    <property type="evidence" value="ECO:0007669"/>
    <property type="project" value="UniProtKB-UniRule"/>
</dbReference>
<comment type="subunit">
    <text evidence="6">Monomer. Associates with the 60S ribosomal subunit.</text>
</comment>
<protein>
    <recommendedName>
        <fullName evidence="6">Eukaryotic translation initiation factor 6</fullName>
        <shortName evidence="6">eIF-6</shortName>
    </recommendedName>
</protein>
<evidence type="ECO:0000256" key="6">
    <source>
        <dbReference type="HAMAP-Rule" id="MF_03132"/>
    </source>
</evidence>
<dbReference type="GO" id="GO:0042256">
    <property type="term" value="P:cytosolic ribosome assembly"/>
    <property type="evidence" value="ECO:0007669"/>
    <property type="project" value="UniProtKB-UniRule"/>
</dbReference>
<dbReference type="NCBIfam" id="TIGR00323">
    <property type="entry name" value="eIF-6"/>
    <property type="match status" value="1"/>
</dbReference>
<keyword evidence="1 6" id="KW-0963">Cytoplasm</keyword>
<evidence type="ECO:0000313" key="8">
    <source>
        <dbReference type="Proteomes" id="UP000078597"/>
    </source>
</evidence>
<comment type="function">
    <text evidence="6">Binds to the 60S ribosomal subunit and prevents its association with the 40S ribosomal subunit to form the 80S initiation complex in the cytoplasm. May also be involved in ribosome biogenesis.</text>
</comment>
<evidence type="ECO:0000256" key="1">
    <source>
        <dbReference type="ARBA" id="ARBA00022490"/>
    </source>
</evidence>
<keyword evidence="5 6" id="KW-0539">Nucleus</keyword>
<dbReference type="PANTHER" id="PTHR10784">
    <property type="entry name" value="TRANSLATION INITIATION FACTOR 6"/>
    <property type="match status" value="1"/>
</dbReference>
<reference evidence="8" key="1">
    <citation type="submission" date="2016-05" db="EMBL/GenBank/DDBJ databases">
        <authorList>
            <person name="Naeem Raeece"/>
        </authorList>
    </citation>
    <scope>NUCLEOTIDE SEQUENCE [LARGE SCALE GENOMIC DNA]</scope>
</reference>
<sequence>MAVRVQFENSNEVGVFSRLTNAYALIALGGSENFSSVFESELSQHIPLIYTTIGGTKVIGRVCVGNRKGLLVSSICTDQELLHLRNALPENVKIKRIEERLSALGNCITANDYVGLIHTDIDRETEEIIQDVLDIEVFRTSIAGNLLVGTYSYFTNNGGLLHAMTSSQEIEELSELLQIPLITGTINRGSDLIGSGLVANDWSAFCGMDTTAIELSIIEKVFKLNNIEDANIDENFIGKKRRKQERGISLLKKTTEQAPLTYVKEESKKMTKPTYELGFRRIENYNRIIFITH</sequence>
<comment type="subcellular location">
    <subcellularLocation>
        <location evidence="6">Cytoplasm</location>
    </subcellularLocation>
    <subcellularLocation>
        <location evidence="6">Nucleus</location>
        <location evidence="6">Nucleolus</location>
    </subcellularLocation>
    <text evidence="6">Shuttles between cytoplasm and nucleus/nucleolus.</text>
</comment>
<dbReference type="GO" id="GO:0005730">
    <property type="term" value="C:nucleolus"/>
    <property type="evidence" value="ECO:0007669"/>
    <property type="project" value="UniProtKB-SubCell"/>
</dbReference>
<keyword evidence="2 6" id="KW-0690">Ribosome biogenesis</keyword>
<dbReference type="CDD" id="cd00527">
    <property type="entry name" value="IF6"/>
    <property type="match status" value="1"/>
</dbReference>
<dbReference type="GO" id="GO:0042273">
    <property type="term" value="P:ribosomal large subunit biogenesis"/>
    <property type="evidence" value="ECO:0007669"/>
    <property type="project" value="UniProtKB-UniRule"/>
</dbReference>
<dbReference type="FunFam" id="3.75.10.10:FF:000006">
    <property type="entry name" value="Eukaryotic translation initiation factor 6"/>
    <property type="match status" value="1"/>
</dbReference>
<dbReference type="InterPro" id="IPR002769">
    <property type="entry name" value="eIF6"/>
</dbReference>
<dbReference type="Pfam" id="PF01912">
    <property type="entry name" value="eIF-6"/>
    <property type="match status" value="1"/>
</dbReference>
<dbReference type="GO" id="GO:0005737">
    <property type="term" value="C:cytoplasm"/>
    <property type="evidence" value="ECO:0007669"/>
    <property type="project" value="UniProtKB-SubCell"/>
</dbReference>
<evidence type="ECO:0000256" key="2">
    <source>
        <dbReference type="ARBA" id="ARBA00022517"/>
    </source>
</evidence>
<dbReference type="GO" id="GO:0043023">
    <property type="term" value="F:ribosomal large subunit binding"/>
    <property type="evidence" value="ECO:0007669"/>
    <property type="project" value="UniProtKB-UniRule"/>
</dbReference>
<dbReference type="SUPFAM" id="SSF55909">
    <property type="entry name" value="Pentein"/>
    <property type="match status" value="1"/>
</dbReference>
<dbReference type="VEuPathDB" id="PlasmoDB:PmUG01_12031800"/>
<organism evidence="7 8">
    <name type="scientific">Plasmodium malariae</name>
    <dbReference type="NCBI Taxonomy" id="5858"/>
    <lineage>
        <taxon>Eukaryota</taxon>
        <taxon>Sar</taxon>
        <taxon>Alveolata</taxon>
        <taxon>Apicomplexa</taxon>
        <taxon>Aconoidasida</taxon>
        <taxon>Haemosporida</taxon>
        <taxon>Plasmodiidae</taxon>
        <taxon>Plasmodium</taxon>
        <taxon>Plasmodium (Plasmodium)</taxon>
    </lineage>
</organism>
<evidence type="ECO:0000256" key="4">
    <source>
        <dbReference type="ARBA" id="ARBA00022917"/>
    </source>
</evidence>
<proteinExistence type="inferred from homology"/>
<keyword evidence="3 6" id="KW-0396">Initiation factor</keyword>
<dbReference type="EMBL" id="FLQW01003988">
    <property type="protein sequence ID" value="SBS96424.1"/>
    <property type="molecule type" value="Genomic_DNA"/>
</dbReference>
<evidence type="ECO:0000256" key="3">
    <source>
        <dbReference type="ARBA" id="ARBA00022540"/>
    </source>
</evidence>
<gene>
    <name evidence="6" type="primary">EIF6</name>
    <name evidence="7" type="ORF">PMALA_053800</name>
</gene>
<dbReference type="SMART" id="SM00654">
    <property type="entry name" value="eIF6"/>
    <property type="match status" value="1"/>
</dbReference>